<gene>
    <name evidence="1" type="ORF">DCHRY22_LOCUS15573</name>
</gene>
<comment type="caution">
    <text evidence="1">The sequence shown here is derived from an EMBL/GenBank/DDBJ whole genome shotgun (WGS) entry which is preliminary data.</text>
</comment>
<keyword evidence="2" id="KW-1185">Reference proteome</keyword>
<dbReference type="AlphaFoldDB" id="A0A8J2R7V9"/>
<name>A0A8J2R7V9_9NEOP</name>
<reference evidence="1" key="1">
    <citation type="submission" date="2021-09" db="EMBL/GenBank/DDBJ databases">
        <authorList>
            <person name="Martin H S."/>
        </authorList>
    </citation>
    <scope>NUCLEOTIDE SEQUENCE</scope>
</reference>
<proteinExistence type="predicted"/>
<accession>A0A8J2R7V9</accession>
<organism evidence="1 2">
    <name type="scientific">Danaus chrysippus</name>
    <name type="common">African queen</name>
    <dbReference type="NCBI Taxonomy" id="151541"/>
    <lineage>
        <taxon>Eukaryota</taxon>
        <taxon>Metazoa</taxon>
        <taxon>Ecdysozoa</taxon>
        <taxon>Arthropoda</taxon>
        <taxon>Hexapoda</taxon>
        <taxon>Insecta</taxon>
        <taxon>Pterygota</taxon>
        <taxon>Neoptera</taxon>
        <taxon>Endopterygota</taxon>
        <taxon>Lepidoptera</taxon>
        <taxon>Glossata</taxon>
        <taxon>Ditrysia</taxon>
        <taxon>Papilionoidea</taxon>
        <taxon>Nymphalidae</taxon>
        <taxon>Danainae</taxon>
        <taxon>Danaini</taxon>
        <taxon>Danaina</taxon>
        <taxon>Danaus</taxon>
        <taxon>Anosia</taxon>
    </lineage>
</organism>
<evidence type="ECO:0000313" key="2">
    <source>
        <dbReference type="Proteomes" id="UP000789524"/>
    </source>
</evidence>
<sequence>MVAGIRPNHVTKTSTFKVELPQKESVYGINNCKVVPCFDQDVHQATDVYVMEMMEMSSHRSMGPDGTDELEPIQCTELAAQESGKNLPNRYDRNVTGVVPSIAEDALASPSACVSWEEFPPAAPAAQMPLLKK</sequence>
<dbReference type="EMBL" id="CAKASE010000083">
    <property type="protein sequence ID" value="CAG9585086.1"/>
    <property type="molecule type" value="Genomic_DNA"/>
</dbReference>
<evidence type="ECO:0000313" key="1">
    <source>
        <dbReference type="EMBL" id="CAG9585086.1"/>
    </source>
</evidence>
<protein>
    <submittedName>
        <fullName evidence="1">(African queen) hypothetical protein</fullName>
    </submittedName>
</protein>
<dbReference type="Proteomes" id="UP000789524">
    <property type="component" value="Unassembled WGS sequence"/>
</dbReference>